<organism evidence="1">
    <name type="scientific">marine sediment metagenome</name>
    <dbReference type="NCBI Taxonomy" id="412755"/>
    <lineage>
        <taxon>unclassified sequences</taxon>
        <taxon>metagenomes</taxon>
        <taxon>ecological metagenomes</taxon>
    </lineage>
</organism>
<dbReference type="EMBL" id="BARV01015306">
    <property type="protein sequence ID" value="GAI29243.1"/>
    <property type="molecule type" value="Genomic_DNA"/>
</dbReference>
<evidence type="ECO:0000313" key="1">
    <source>
        <dbReference type="EMBL" id="GAI29243.1"/>
    </source>
</evidence>
<reference evidence="1" key="1">
    <citation type="journal article" date="2014" name="Front. Microbiol.">
        <title>High frequency of phylogenetically diverse reductive dehalogenase-homologous genes in deep subseafloor sedimentary metagenomes.</title>
        <authorList>
            <person name="Kawai M."/>
            <person name="Futagami T."/>
            <person name="Toyoda A."/>
            <person name="Takaki Y."/>
            <person name="Nishi S."/>
            <person name="Hori S."/>
            <person name="Arai W."/>
            <person name="Tsubouchi T."/>
            <person name="Morono Y."/>
            <person name="Uchiyama I."/>
            <person name="Ito T."/>
            <person name="Fujiyama A."/>
            <person name="Inagaki F."/>
            <person name="Takami H."/>
        </authorList>
    </citation>
    <scope>NUCLEOTIDE SEQUENCE</scope>
    <source>
        <strain evidence="1">Expedition CK06-06</strain>
    </source>
</reference>
<accession>X1MD83</accession>
<proteinExistence type="predicted"/>
<protein>
    <submittedName>
        <fullName evidence="1">Uncharacterized protein</fullName>
    </submittedName>
</protein>
<comment type="caution">
    <text evidence="1">The sequence shown here is derived from an EMBL/GenBank/DDBJ whole genome shotgun (WGS) entry which is preliminary data.</text>
</comment>
<name>X1MD83_9ZZZZ</name>
<gene>
    <name evidence="1" type="ORF">S06H3_26475</name>
</gene>
<sequence length="59" mass="6565">MDAVKSDGNQVKVVFTIHKEIELPQDALAEKDLHALVGKKIKIFNSGDGYKLRVVDKTI</sequence>
<dbReference type="AlphaFoldDB" id="X1MD83"/>